<protein>
    <recommendedName>
        <fullName evidence="2">DUF6697 domain-containing protein</fullName>
    </recommendedName>
</protein>
<keyword evidence="4" id="KW-1185">Reference proteome</keyword>
<evidence type="ECO:0000256" key="1">
    <source>
        <dbReference type="SAM" id="MobiDB-lite"/>
    </source>
</evidence>
<sequence>MQTSNADSLMELLTRGLKKILTSKKMKTRMSMTLTICRNVRCGPSRNEKASHDDDLLPSGLPLSSTGGECEIPPDSVYHPSQPAAEESTNVQDEQPEVIVIKDDPHEVESAALKILEKGKKPGRMIVEVVVDTYANFLKCQQKDFEKIKKFKNPKMHGEKAEKLEISLQSVWDRLKPIGLDPYPVNLDQDIKDTLVSRAFMSNVYGGNPISAFPSISKKHLEKHGLNDFMYLNTEYQQMAPQFPGNPGLFLNPDYFEVESLGPRRTFVRYNSGKWGHVGFYILSHTTPLSRQEWLDLDEQVKKAWCRVICLKGWGTGMRARIVARRVYCRKPTEEEWSPFAEARYKEAQPEDVREALDKGHEHLAVFTLKCVGYDEDFQRQVCEKWASWVPPPPQPKKKRGPKVEKGAKTTKADGESQPQTKVEADGSKRRKRARSVESELSHAEVESDEDDVSGAQSKLARPKKKRKVALSVGLEEDSHGAGQEIVYRSKGTKSRPIVV</sequence>
<proteinExistence type="predicted"/>
<feature type="compositionally biased region" description="Basic and acidic residues" evidence="1">
    <location>
        <begin position="435"/>
        <end position="446"/>
    </location>
</feature>
<accession>A0A409YP08</accession>
<feature type="region of interest" description="Disordered" evidence="1">
    <location>
        <begin position="388"/>
        <end position="500"/>
    </location>
</feature>
<evidence type="ECO:0000259" key="2">
    <source>
        <dbReference type="Pfam" id="PF20411"/>
    </source>
</evidence>
<feature type="region of interest" description="Disordered" evidence="1">
    <location>
        <begin position="43"/>
        <end position="93"/>
    </location>
</feature>
<feature type="compositionally biased region" description="Basic and acidic residues" evidence="1">
    <location>
        <begin position="46"/>
        <end position="55"/>
    </location>
</feature>
<organism evidence="3 4">
    <name type="scientific">Gymnopilus dilepis</name>
    <dbReference type="NCBI Taxonomy" id="231916"/>
    <lineage>
        <taxon>Eukaryota</taxon>
        <taxon>Fungi</taxon>
        <taxon>Dikarya</taxon>
        <taxon>Basidiomycota</taxon>
        <taxon>Agaricomycotina</taxon>
        <taxon>Agaricomycetes</taxon>
        <taxon>Agaricomycetidae</taxon>
        <taxon>Agaricales</taxon>
        <taxon>Agaricineae</taxon>
        <taxon>Hymenogastraceae</taxon>
        <taxon>Gymnopilus</taxon>
    </lineage>
</organism>
<feature type="compositionally biased region" description="Low complexity" evidence="1">
    <location>
        <begin position="57"/>
        <end position="68"/>
    </location>
</feature>
<dbReference type="Proteomes" id="UP000284706">
    <property type="component" value="Unassembled WGS sequence"/>
</dbReference>
<feature type="domain" description="DUF6697" evidence="2">
    <location>
        <begin position="196"/>
        <end position="385"/>
    </location>
</feature>
<evidence type="ECO:0000313" key="4">
    <source>
        <dbReference type="Proteomes" id="UP000284706"/>
    </source>
</evidence>
<reference evidence="3 4" key="1">
    <citation type="journal article" date="2018" name="Evol. Lett.">
        <title>Horizontal gene cluster transfer increased hallucinogenic mushroom diversity.</title>
        <authorList>
            <person name="Reynolds H.T."/>
            <person name="Vijayakumar V."/>
            <person name="Gluck-Thaler E."/>
            <person name="Korotkin H.B."/>
            <person name="Matheny P.B."/>
            <person name="Slot J.C."/>
        </authorList>
    </citation>
    <scope>NUCLEOTIDE SEQUENCE [LARGE SCALE GENOMIC DNA]</scope>
    <source>
        <strain evidence="3 4">SRW20</strain>
    </source>
</reference>
<dbReference type="InterPro" id="IPR046520">
    <property type="entry name" value="DUF6697"/>
</dbReference>
<dbReference type="EMBL" id="NHYE01000569">
    <property type="protein sequence ID" value="PPR04803.1"/>
    <property type="molecule type" value="Genomic_DNA"/>
</dbReference>
<comment type="caution">
    <text evidence="3">The sequence shown here is derived from an EMBL/GenBank/DDBJ whole genome shotgun (WGS) entry which is preliminary data.</text>
</comment>
<dbReference type="Pfam" id="PF20411">
    <property type="entry name" value="DUF6697"/>
    <property type="match status" value="1"/>
</dbReference>
<dbReference type="AlphaFoldDB" id="A0A409YP08"/>
<gene>
    <name evidence="3" type="ORF">CVT26_012976</name>
</gene>
<feature type="compositionally biased region" description="Basic and acidic residues" evidence="1">
    <location>
        <begin position="402"/>
        <end position="415"/>
    </location>
</feature>
<dbReference type="STRING" id="231916.A0A409YP08"/>
<dbReference type="OrthoDB" id="3176940at2759"/>
<dbReference type="InParanoid" id="A0A409YP08"/>
<name>A0A409YP08_9AGAR</name>
<evidence type="ECO:0000313" key="3">
    <source>
        <dbReference type="EMBL" id="PPR04803.1"/>
    </source>
</evidence>